<keyword evidence="3" id="KW-1185">Reference proteome</keyword>
<feature type="compositionally biased region" description="Polar residues" evidence="1">
    <location>
        <begin position="9"/>
        <end position="27"/>
    </location>
</feature>
<sequence length="39" mass="4435">MGSPLMHASLQSPVATRPASQPITSPYNKRRIPFEKQRR</sequence>
<feature type="region of interest" description="Disordered" evidence="1">
    <location>
        <begin position="1"/>
        <end position="39"/>
    </location>
</feature>
<reference evidence="2 3" key="1">
    <citation type="journal article" date="2020" name="Mol. Biol. Evol.">
        <title>Distinct Expression and Methylation Patterns for Genes with Different Fates following a Single Whole-Genome Duplication in Flowering Plants.</title>
        <authorList>
            <person name="Shi T."/>
            <person name="Rahmani R.S."/>
            <person name="Gugger P.F."/>
            <person name="Wang M."/>
            <person name="Li H."/>
            <person name="Zhang Y."/>
            <person name="Li Z."/>
            <person name="Wang Q."/>
            <person name="Van de Peer Y."/>
            <person name="Marchal K."/>
            <person name="Chen J."/>
        </authorList>
    </citation>
    <scope>NUCLEOTIDE SEQUENCE [LARGE SCALE GENOMIC DNA]</scope>
    <source>
        <tissue evidence="2">Leaf</tissue>
    </source>
</reference>
<gene>
    <name evidence="2" type="ORF">HUJ06_005508</name>
</gene>
<dbReference type="EMBL" id="DUZY01000004">
    <property type="protein sequence ID" value="DAD34868.1"/>
    <property type="molecule type" value="Genomic_DNA"/>
</dbReference>
<evidence type="ECO:0000256" key="1">
    <source>
        <dbReference type="SAM" id="MobiDB-lite"/>
    </source>
</evidence>
<evidence type="ECO:0000313" key="3">
    <source>
        <dbReference type="Proteomes" id="UP000607653"/>
    </source>
</evidence>
<name>A0A822Z075_NELNU</name>
<accession>A0A822Z075</accession>
<dbReference type="Proteomes" id="UP000607653">
    <property type="component" value="Unassembled WGS sequence"/>
</dbReference>
<proteinExistence type="predicted"/>
<protein>
    <submittedName>
        <fullName evidence="2">Uncharacterized protein</fullName>
    </submittedName>
</protein>
<evidence type="ECO:0000313" key="2">
    <source>
        <dbReference type="EMBL" id="DAD34868.1"/>
    </source>
</evidence>
<organism evidence="2 3">
    <name type="scientific">Nelumbo nucifera</name>
    <name type="common">Sacred lotus</name>
    <dbReference type="NCBI Taxonomy" id="4432"/>
    <lineage>
        <taxon>Eukaryota</taxon>
        <taxon>Viridiplantae</taxon>
        <taxon>Streptophyta</taxon>
        <taxon>Embryophyta</taxon>
        <taxon>Tracheophyta</taxon>
        <taxon>Spermatophyta</taxon>
        <taxon>Magnoliopsida</taxon>
        <taxon>Proteales</taxon>
        <taxon>Nelumbonaceae</taxon>
        <taxon>Nelumbo</taxon>
    </lineage>
</organism>
<dbReference type="AlphaFoldDB" id="A0A822Z075"/>
<comment type="caution">
    <text evidence="2">The sequence shown here is derived from an EMBL/GenBank/DDBJ whole genome shotgun (WGS) entry which is preliminary data.</text>
</comment>